<dbReference type="Proteomes" id="UP000283387">
    <property type="component" value="Unassembled WGS sequence"/>
</dbReference>
<dbReference type="InterPro" id="IPR002508">
    <property type="entry name" value="MurNAc-LAA_cat"/>
</dbReference>
<dbReference type="EMBL" id="RAPN01000001">
    <property type="protein sequence ID" value="RKD90130.1"/>
    <property type="molecule type" value="Genomic_DNA"/>
</dbReference>
<feature type="region of interest" description="Disordered" evidence="4">
    <location>
        <begin position="272"/>
        <end position="294"/>
    </location>
</feature>
<dbReference type="GO" id="GO:0009253">
    <property type="term" value="P:peptidoglycan catabolic process"/>
    <property type="evidence" value="ECO:0007669"/>
    <property type="project" value="InterPro"/>
</dbReference>
<dbReference type="InterPro" id="IPR050695">
    <property type="entry name" value="N-acetylmuramoyl_amidase_3"/>
</dbReference>
<evidence type="ECO:0000313" key="6">
    <source>
        <dbReference type="EMBL" id="RKD90130.1"/>
    </source>
</evidence>
<reference evidence="6 7" key="1">
    <citation type="submission" date="2018-09" db="EMBL/GenBank/DDBJ databases">
        <title>Genomic Encyclopedia of Archaeal and Bacterial Type Strains, Phase II (KMG-II): from individual species to whole genera.</title>
        <authorList>
            <person name="Goeker M."/>
        </authorList>
    </citation>
    <scope>NUCLEOTIDE SEQUENCE [LARGE SCALE GENOMIC DNA]</scope>
    <source>
        <strain evidence="6 7">DSM 27148</strain>
    </source>
</reference>
<dbReference type="CDD" id="cd02696">
    <property type="entry name" value="MurNAc-LAA"/>
    <property type="match status" value="1"/>
</dbReference>
<protein>
    <recommendedName>
        <fullName evidence="2">N-acetylmuramoyl-L-alanine amidase</fullName>
        <ecNumber evidence="2">3.5.1.28</ecNumber>
    </recommendedName>
</protein>
<dbReference type="PANTHER" id="PTHR30404">
    <property type="entry name" value="N-ACETYLMURAMOYL-L-ALANINE AMIDASE"/>
    <property type="match status" value="1"/>
</dbReference>
<dbReference type="PANTHER" id="PTHR30404:SF0">
    <property type="entry name" value="N-ACETYLMURAMOYL-L-ALANINE AMIDASE AMIC"/>
    <property type="match status" value="1"/>
</dbReference>
<dbReference type="FunFam" id="3.40.630.40:FF:000005">
    <property type="entry name" value="N-acetylmuramoyl-L-alanine amidase (AmiA)"/>
    <property type="match status" value="1"/>
</dbReference>
<keyword evidence="7" id="KW-1185">Reference proteome</keyword>
<evidence type="ECO:0000313" key="7">
    <source>
        <dbReference type="Proteomes" id="UP000283387"/>
    </source>
</evidence>
<feature type="domain" description="MurNAc-LAA" evidence="5">
    <location>
        <begin position="94"/>
        <end position="252"/>
    </location>
</feature>
<evidence type="ECO:0000256" key="2">
    <source>
        <dbReference type="ARBA" id="ARBA00011901"/>
    </source>
</evidence>
<evidence type="ECO:0000259" key="5">
    <source>
        <dbReference type="SMART" id="SM00646"/>
    </source>
</evidence>
<dbReference type="RefSeq" id="WP_120271559.1">
    <property type="nucleotide sequence ID" value="NZ_RAPN01000001.1"/>
</dbReference>
<dbReference type="Pfam" id="PF01520">
    <property type="entry name" value="Amidase_3"/>
    <property type="match status" value="1"/>
</dbReference>
<dbReference type="GO" id="GO:0008745">
    <property type="term" value="F:N-acetylmuramoyl-L-alanine amidase activity"/>
    <property type="evidence" value="ECO:0007669"/>
    <property type="project" value="UniProtKB-EC"/>
</dbReference>
<keyword evidence="3" id="KW-0378">Hydrolase</keyword>
<dbReference type="Gene3D" id="3.40.630.40">
    <property type="entry name" value="Zn-dependent exopeptidases"/>
    <property type="match status" value="1"/>
</dbReference>
<comment type="caution">
    <text evidence="6">The sequence shown here is derived from an EMBL/GenBank/DDBJ whole genome shotgun (WGS) entry which is preliminary data.</text>
</comment>
<organism evidence="6 7">
    <name type="scientific">Mangrovibacterium diazotrophicum</name>
    <dbReference type="NCBI Taxonomy" id="1261403"/>
    <lineage>
        <taxon>Bacteria</taxon>
        <taxon>Pseudomonadati</taxon>
        <taxon>Bacteroidota</taxon>
        <taxon>Bacteroidia</taxon>
        <taxon>Marinilabiliales</taxon>
        <taxon>Prolixibacteraceae</taxon>
        <taxon>Mangrovibacterium</taxon>
    </lineage>
</organism>
<sequence>MVVIRYLLLISLVVLYSANSHVYAKKISNKSFTIVIDPGHGGHDPGAIYQKIREKDVVLNLAIRLGRYINQEMPDVKIVFTRKTDVFIPLHERAEKAIASKADLFLSLHANSCPTPSVSGTETFVLGMHKTEENLDVAKKENSVILIEDDYSTRYEGFDPNSSESYIMFDLVQEEYFDQSVTMAALVQNNFKNHAKRNDRGVKQAGFLVLRQTSMPSILVEAGYLSNEAEAQYLNSEKGQTELAKSICDAVKSYKTSYETKNDFELKSIVNEETKEDRSNEGQHAPPAETSKPEIKTELQKTAPIVEKARPKEVYYSIQLAVTHTKLELKPYNFRGLDSVYMIENNGVYKYYYAREQSFEAILKRKEEAKQHYNDAFIAAFCEGKQISVDEARALQQR</sequence>
<proteinExistence type="predicted"/>
<accession>A0A419W3Y5</accession>
<gene>
    <name evidence="6" type="ORF">BC643_0466</name>
</gene>
<feature type="compositionally biased region" description="Basic and acidic residues" evidence="4">
    <location>
        <begin position="272"/>
        <end position="281"/>
    </location>
</feature>
<dbReference type="AlphaFoldDB" id="A0A419W3Y5"/>
<dbReference type="GO" id="GO:0030288">
    <property type="term" value="C:outer membrane-bounded periplasmic space"/>
    <property type="evidence" value="ECO:0007669"/>
    <property type="project" value="TreeGrafter"/>
</dbReference>
<evidence type="ECO:0000256" key="3">
    <source>
        <dbReference type="ARBA" id="ARBA00022801"/>
    </source>
</evidence>
<evidence type="ECO:0000256" key="1">
    <source>
        <dbReference type="ARBA" id="ARBA00001561"/>
    </source>
</evidence>
<name>A0A419W3Y5_9BACT</name>
<evidence type="ECO:0000256" key="4">
    <source>
        <dbReference type="SAM" id="MobiDB-lite"/>
    </source>
</evidence>
<dbReference type="OrthoDB" id="9806267at2"/>
<dbReference type="SMART" id="SM00646">
    <property type="entry name" value="Ami_3"/>
    <property type="match status" value="1"/>
</dbReference>
<dbReference type="SUPFAM" id="SSF53187">
    <property type="entry name" value="Zn-dependent exopeptidases"/>
    <property type="match status" value="1"/>
</dbReference>
<comment type="catalytic activity">
    <reaction evidence="1">
        <text>Hydrolyzes the link between N-acetylmuramoyl residues and L-amino acid residues in certain cell-wall glycopeptides.</text>
        <dbReference type="EC" id="3.5.1.28"/>
    </reaction>
</comment>
<dbReference type="EC" id="3.5.1.28" evidence="2"/>